<dbReference type="InterPro" id="IPR038718">
    <property type="entry name" value="SNF2-like_sf"/>
</dbReference>
<feature type="compositionally biased region" description="Polar residues" evidence="6">
    <location>
        <begin position="107"/>
        <end position="129"/>
    </location>
</feature>
<feature type="compositionally biased region" description="Basic residues" evidence="6">
    <location>
        <begin position="90"/>
        <end position="106"/>
    </location>
</feature>
<dbReference type="PROSITE" id="PS50014">
    <property type="entry name" value="BROMODOMAIN_2"/>
    <property type="match status" value="1"/>
</dbReference>
<dbReference type="SMART" id="SM00297">
    <property type="entry name" value="BROMO"/>
    <property type="match status" value="1"/>
</dbReference>
<dbReference type="SMART" id="SM00490">
    <property type="entry name" value="HELICc"/>
    <property type="match status" value="1"/>
</dbReference>
<dbReference type="PANTHER" id="PTHR10799">
    <property type="entry name" value="SNF2/RAD54 HELICASE FAMILY"/>
    <property type="match status" value="1"/>
</dbReference>
<feature type="region of interest" description="Disordered" evidence="6">
    <location>
        <begin position="1175"/>
        <end position="1209"/>
    </location>
</feature>
<dbReference type="GO" id="GO:0005524">
    <property type="term" value="F:ATP binding"/>
    <property type="evidence" value="ECO:0007669"/>
    <property type="project" value="InterPro"/>
</dbReference>
<dbReference type="Gene3D" id="3.40.50.300">
    <property type="entry name" value="P-loop containing nucleotide triphosphate hydrolases"/>
    <property type="match status" value="1"/>
</dbReference>
<sequence>MDQSHSNSSTGPSAPSNNAPHNASSHVNFNPATVPPTQYVSTSGAQAANPSIGRSHVQPSNGSQVARTGGISMATPGAAMAVNNGVNLQHQHRQQQQHHQHHHQHQTNKAPQHMQQMNANGNSRPTPQSAAYAASMAQQQQQQQQQQRHLQQQRQLHPPQQHLRQEYQQQLQHRQRQINQLRQRQPNPAAMQASARGAQASWKNVPNPLMGGAPGSRPMPAGATPQGYPQQYAASNAQQSQQVAAQQRMAAQQVAQARANYSNQVQPQAPKPAANKAPKVTLSAEAKNALAKAIWSAIKSPTGQIAPQLMQAALATGLPRSAIENAAQVARSRESMKHKNAKAAASTVPVRPVASGYNPAARVGYAQPNVHPAHVPYGKPGMQQPHAGHMSMVNKPKPPPTPLQIQTARMMQLRNEERTKWRRVHQGIFTVQKGKYLAPAHTVTGILRTHQSMAVIPPHKPKPQANRKRPRAEVLQEAIRIQQTLRKNMLKATPLLEPERFKRVKMEPKKFAKALDRQARKTRQLAAEALNKQHKEFSKAIGSHQQDFFKFHKQRKSDALKLAKLIRDNMDKESRKKDKDAAAAERARLAALKANDMDAYSKLLEETKNERLKFLMDKTERHFSQISTSLLQSRNQDAGESTSGGTASYYASAHLKTEEVRQPSILVGGDLKEYQLSGLQWMVSLYNNKLNGILADEMGLGKTIQAISLIGYLMEFKNNLGPYLVIVPLSTLSNWTNEFAKWCPSAHVICYKGTPAQRKELYKDQVRNGHFNVLLTTYEYIIKDKSSLRKITWQYAIVDEGHRMKNAASKFAKTLSTQYETRYRLLLTGTPLMNDLGELWSLLNFLLPVIFNSVDTFDQWFNKPFSQFGNEKEANNDDANLLSNEERMFIIHRLHELLRPFMLRRVKSEVLDQLPEKVEKILRCELSSWQKELYKQISQKAVAENSTLVEQGSSRGLNNVVMQLRKVCNHPYLFSPQGYHINENIIRSSTKFELLDRMLPKLRAAGHRVLMFTQMTAVMTILEDYFHYRNYMSLRLDGSTPAEEREKRMYKFNAPDSPYFIFLLSTRAGGLGLNLTAANTVVIFDSDWNPMMDLQAQDRAHRIGQRSDVSVFRLITYSPVEEKILSRATEKLNMSELVVEAGQFDKRSVENDNSLERKKMMEVLLTDFSSNKADEKITSDLAPSDDEDDDLDEDDEKEEEDLNDLLSNNESDYQLYRSFDNQKTEEAVVDSSLFTSEHDVPDWIKYPPKTKANSISDANPLMDDIPRKRKEVVYDDGLTEKQFMRMMDKQFDGETAAREEAKATRRDESGSANTTGATLPTTTTDLTDWTFRKLISCTKSVIALKDPTTKRRLSDIFIEKPSPEQFPDYYELIQKPIAINDILRKCRGKLYADVQEYRDDWKLMVGNATKFNGDGSWVVEDGKALVKELERVLKKNGLNDEMVPSKAKATPPKPPKKKLRIKLSLKKTVKANDAPNGDESSDPPSSDGMQQTPGKKRSKKRKK</sequence>
<evidence type="ECO:0000259" key="9">
    <source>
        <dbReference type="PROSITE" id="PS51194"/>
    </source>
</evidence>
<evidence type="ECO:0000259" key="7">
    <source>
        <dbReference type="PROSITE" id="PS50014"/>
    </source>
</evidence>
<dbReference type="SMART" id="SM01314">
    <property type="entry name" value="SnAC"/>
    <property type="match status" value="1"/>
</dbReference>
<reference evidence="10" key="1">
    <citation type="submission" date="2023-08" db="EMBL/GenBank/DDBJ databases">
        <authorList>
            <person name="Audoor S."/>
            <person name="Bilcke G."/>
        </authorList>
    </citation>
    <scope>NUCLEOTIDE SEQUENCE</scope>
</reference>
<dbReference type="InterPro" id="IPR014001">
    <property type="entry name" value="Helicase_ATP-bd"/>
</dbReference>
<dbReference type="GO" id="GO:0005634">
    <property type="term" value="C:nucleus"/>
    <property type="evidence" value="ECO:0007669"/>
    <property type="project" value="UniProtKB-SubCell"/>
</dbReference>
<comment type="subcellular location">
    <subcellularLocation>
        <location evidence="1">Nucleus</location>
    </subcellularLocation>
</comment>
<dbReference type="SUPFAM" id="SSF52540">
    <property type="entry name" value="P-loop containing nucleoside triphosphate hydrolases"/>
    <property type="match status" value="2"/>
</dbReference>
<keyword evidence="11" id="KW-1185">Reference proteome</keyword>
<dbReference type="Gene3D" id="3.40.50.10810">
    <property type="entry name" value="Tandem AAA-ATPase domain"/>
    <property type="match status" value="1"/>
</dbReference>
<feature type="compositionally biased region" description="Polar residues" evidence="6">
    <location>
        <begin position="57"/>
        <end position="66"/>
    </location>
</feature>
<evidence type="ECO:0000256" key="2">
    <source>
        <dbReference type="ARBA" id="ARBA00022801"/>
    </source>
</evidence>
<feature type="compositionally biased region" description="Basic residues" evidence="6">
    <location>
        <begin position="1454"/>
        <end position="1469"/>
    </location>
</feature>
<feature type="region of interest" description="Disordered" evidence="6">
    <location>
        <begin position="89"/>
        <end position="245"/>
    </location>
</feature>
<dbReference type="GO" id="GO:0016787">
    <property type="term" value="F:hydrolase activity"/>
    <property type="evidence" value="ECO:0007669"/>
    <property type="project" value="UniProtKB-KW"/>
</dbReference>
<dbReference type="PRINTS" id="PR00503">
    <property type="entry name" value="BROMODOMAIN"/>
</dbReference>
<feature type="compositionally biased region" description="Basic and acidic residues" evidence="6">
    <location>
        <begin position="1291"/>
        <end position="1309"/>
    </location>
</feature>
<dbReference type="EMBL" id="CAKOGP040001803">
    <property type="protein sequence ID" value="CAJ1952514.1"/>
    <property type="molecule type" value="Genomic_DNA"/>
</dbReference>
<keyword evidence="3 5" id="KW-0103">Bromodomain</keyword>
<dbReference type="InterPro" id="IPR049730">
    <property type="entry name" value="SNF2/RAD54-like_C"/>
</dbReference>
<dbReference type="Pfam" id="PF14619">
    <property type="entry name" value="SnAC"/>
    <property type="match status" value="1"/>
</dbReference>
<dbReference type="InterPro" id="IPR018359">
    <property type="entry name" value="Bromodomain_CS"/>
</dbReference>
<feature type="region of interest" description="Disordered" evidence="6">
    <location>
        <begin position="1291"/>
        <end position="1319"/>
    </location>
</feature>
<evidence type="ECO:0000259" key="8">
    <source>
        <dbReference type="PROSITE" id="PS51192"/>
    </source>
</evidence>
<name>A0AAD2FTA4_9STRA</name>
<dbReference type="InterPro" id="IPR027417">
    <property type="entry name" value="P-loop_NTPase"/>
</dbReference>
<dbReference type="CDD" id="cd17996">
    <property type="entry name" value="DEXHc_SMARCA2_SMARCA4"/>
    <property type="match status" value="1"/>
</dbReference>
<dbReference type="Pfam" id="PF00271">
    <property type="entry name" value="Helicase_C"/>
    <property type="match status" value="1"/>
</dbReference>
<evidence type="ECO:0000256" key="1">
    <source>
        <dbReference type="ARBA" id="ARBA00004123"/>
    </source>
</evidence>
<feature type="region of interest" description="Disordered" evidence="6">
    <location>
        <begin position="371"/>
        <end position="400"/>
    </location>
</feature>
<evidence type="ECO:0000313" key="11">
    <source>
        <dbReference type="Proteomes" id="UP001295423"/>
    </source>
</evidence>
<feature type="domain" description="Helicase C-terminal" evidence="9">
    <location>
        <begin position="994"/>
        <end position="1150"/>
    </location>
</feature>
<dbReference type="Proteomes" id="UP001295423">
    <property type="component" value="Unassembled WGS sequence"/>
</dbReference>
<dbReference type="Pfam" id="PF00176">
    <property type="entry name" value="SNF2-rel_dom"/>
    <property type="match status" value="1"/>
</dbReference>
<feature type="compositionally biased region" description="Low complexity" evidence="6">
    <location>
        <begin position="138"/>
        <end position="201"/>
    </location>
</feature>
<feature type="domain" description="Bromo" evidence="7">
    <location>
        <begin position="1349"/>
        <end position="1419"/>
    </location>
</feature>
<feature type="domain" description="Helicase ATP-binding" evidence="8">
    <location>
        <begin position="683"/>
        <end position="849"/>
    </location>
</feature>
<dbReference type="SMART" id="SM00487">
    <property type="entry name" value="DEXDc"/>
    <property type="match status" value="1"/>
</dbReference>
<dbReference type="PROSITE" id="PS51194">
    <property type="entry name" value="HELICASE_CTER"/>
    <property type="match status" value="1"/>
</dbReference>
<proteinExistence type="predicted"/>
<gene>
    <name evidence="10" type="ORF">CYCCA115_LOCUS13591</name>
</gene>
<evidence type="ECO:0000256" key="3">
    <source>
        <dbReference type="ARBA" id="ARBA00023117"/>
    </source>
</evidence>
<evidence type="ECO:0000256" key="5">
    <source>
        <dbReference type="PROSITE-ProRule" id="PRU00035"/>
    </source>
</evidence>
<accession>A0AAD2FTA4</accession>
<dbReference type="InterPro" id="IPR029295">
    <property type="entry name" value="SnAC"/>
</dbReference>
<feature type="region of interest" description="Disordered" evidence="6">
    <location>
        <begin position="1"/>
        <end position="70"/>
    </location>
</feature>
<evidence type="ECO:0000256" key="6">
    <source>
        <dbReference type="SAM" id="MobiDB-lite"/>
    </source>
</evidence>
<dbReference type="InterPro" id="IPR001487">
    <property type="entry name" value="Bromodomain"/>
</dbReference>
<dbReference type="InterPro" id="IPR001650">
    <property type="entry name" value="Helicase_C-like"/>
</dbReference>
<dbReference type="GO" id="GO:0042393">
    <property type="term" value="F:histone binding"/>
    <property type="evidence" value="ECO:0007669"/>
    <property type="project" value="InterPro"/>
</dbReference>
<protein>
    <submittedName>
        <fullName evidence="10">Uncharacterized protein</fullName>
    </submittedName>
</protein>
<dbReference type="Pfam" id="PF00439">
    <property type="entry name" value="Bromodomain"/>
    <property type="match status" value="1"/>
</dbReference>
<dbReference type="InterPro" id="IPR000330">
    <property type="entry name" value="SNF2_N"/>
</dbReference>
<evidence type="ECO:0000256" key="4">
    <source>
        <dbReference type="ARBA" id="ARBA00023242"/>
    </source>
</evidence>
<dbReference type="InterPro" id="IPR036427">
    <property type="entry name" value="Bromodomain-like_sf"/>
</dbReference>
<feature type="compositionally biased region" description="Low complexity" evidence="6">
    <location>
        <begin position="230"/>
        <end position="245"/>
    </location>
</feature>
<dbReference type="FunFam" id="3.40.50.10810:FF:000008">
    <property type="entry name" value="Chromatin structure-remodeling complex subunit snf21"/>
    <property type="match status" value="1"/>
</dbReference>
<feature type="compositionally biased region" description="Acidic residues" evidence="6">
    <location>
        <begin position="1183"/>
        <end position="1203"/>
    </location>
</feature>
<dbReference type="SUPFAM" id="SSF47370">
    <property type="entry name" value="Bromodomain"/>
    <property type="match status" value="1"/>
</dbReference>
<dbReference type="PROSITE" id="PS00633">
    <property type="entry name" value="BROMODOMAIN_1"/>
    <property type="match status" value="1"/>
</dbReference>
<dbReference type="Gene3D" id="1.20.920.10">
    <property type="entry name" value="Bromodomain-like"/>
    <property type="match status" value="1"/>
</dbReference>
<feature type="compositionally biased region" description="Basic residues" evidence="6">
    <location>
        <begin position="1494"/>
        <end position="1503"/>
    </location>
</feature>
<keyword evidence="2" id="KW-0378">Hydrolase</keyword>
<dbReference type="PROSITE" id="PS51192">
    <property type="entry name" value="HELICASE_ATP_BIND_1"/>
    <property type="match status" value="1"/>
</dbReference>
<evidence type="ECO:0000313" key="10">
    <source>
        <dbReference type="EMBL" id="CAJ1952514.1"/>
    </source>
</evidence>
<comment type="caution">
    <text evidence="10">The sequence shown here is derived from an EMBL/GenBank/DDBJ whole genome shotgun (WGS) entry which is preliminary data.</text>
</comment>
<dbReference type="CDD" id="cd18793">
    <property type="entry name" value="SF2_C_SNF"/>
    <property type="match status" value="1"/>
</dbReference>
<feature type="compositionally biased region" description="Polar residues" evidence="6">
    <location>
        <begin position="1"/>
        <end position="49"/>
    </location>
</feature>
<feature type="region of interest" description="Disordered" evidence="6">
    <location>
        <begin position="1440"/>
        <end position="1503"/>
    </location>
</feature>
<keyword evidence="4" id="KW-0539">Nucleus</keyword>
<organism evidence="10 11">
    <name type="scientific">Cylindrotheca closterium</name>
    <dbReference type="NCBI Taxonomy" id="2856"/>
    <lineage>
        <taxon>Eukaryota</taxon>
        <taxon>Sar</taxon>
        <taxon>Stramenopiles</taxon>
        <taxon>Ochrophyta</taxon>
        <taxon>Bacillariophyta</taxon>
        <taxon>Bacillariophyceae</taxon>
        <taxon>Bacillariophycidae</taxon>
        <taxon>Bacillariales</taxon>
        <taxon>Bacillariaceae</taxon>
        <taxon>Cylindrotheca</taxon>
    </lineage>
</organism>